<comment type="cofactor">
    <cofactor evidence="1">
        <name>Mg(2+)</name>
        <dbReference type="ChEBI" id="CHEBI:18420"/>
    </cofactor>
</comment>
<proteinExistence type="inferred from homology"/>
<keyword evidence="10" id="KW-0718">Serine biosynthesis</keyword>
<dbReference type="GO" id="GO:0016787">
    <property type="term" value="F:hydrolase activity"/>
    <property type="evidence" value="ECO:0007669"/>
    <property type="project" value="UniProtKB-KW"/>
</dbReference>
<dbReference type="CDD" id="cd04309">
    <property type="entry name" value="HAD_PSP_eu"/>
    <property type="match status" value="1"/>
</dbReference>
<dbReference type="Gene3D" id="1.10.150.210">
    <property type="entry name" value="Phosphoserine phosphatase, domain 2"/>
    <property type="match status" value="1"/>
</dbReference>
<evidence type="ECO:0000256" key="2">
    <source>
        <dbReference type="ARBA" id="ARBA00005135"/>
    </source>
</evidence>
<dbReference type="Pfam" id="PF00702">
    <property type="entry name" value="Hydrolase"/>
    <property type="match status" value="1"/>
</dbReference>
<evidence type="ECO:0000256" key="8">
    <source>
        <dbReference type="ARBA" id="ARBA00022801"/>
    </source>
</evidence>
<protein>
    <recommendedName>
        <fullName evidence="5">Phosphoserine phosphatase</fullName>
        <ecNumber evidence="4">3.1.3.3</ecNumber>
    </recommendedName>
    <alternativeName>
        <fullName evidence="11">O-phosphoserine phosphohydrolase</fullName>
    </alternativeName>
</protein>
<dbReference type="NCBIfam" id="TIGR00338">
    <property type="entry name" value="serB"/>
    <property type="match status" value="1"/>
</dbReference>
<sequence length="226" mass="24857">MGTTACEEDVRAIWRRADGVCFDVDSTVCKDEGLDELANFCGVGPQVKEWTAKAMGGDVTFRQALTERLKIVNPSLKQVQDFIQSHPPLLSDGIEELVSLLQSRKTSVFLVSGGFRRIIEPAAQCLNIPPEHLFANRLLFENGEYKGFDPEEPTSESGGKKRVAATLKEKFGLKCLVMVGDGATDMEAAPPADAFIGYGGNVVREKVKEGAKWFVTDFRQLIDELN</sequence>
<keyword evidence="8" id="KW-0378">Hydrolase</keyword>
<accession>A0ABD0L7N2</accession>
<evidence type="ECO:0000313" key="14">
    <source>
        <dbReference type="Proteomes" id="UP001519460"/>
    </source>
</evidence>
<evidence type="ECO:0000256" key="12">
    <source>
        <dbReference type="PIRSR" id="PIRSR604469-1"/>
    </source>
</evidence>
<dbReference type="InterPro" id="IPR036412">
    <property type="entry name" value="HAD-like_sf"/>
</dbReference>
<keyword evidence="14" id="KW-1185">Reference proteome</keyword>
<dbReference type="SUPFAM" id="SSF56784">
    <property type="entry name" value="HAD-like"/>
    <property type="match status" value="1"/>
</dbReference>
<dbReference type="InterPro" id="IPR004469">
    <property type="entry name" value="PSP"/>
</dbReference>
<feature type="active site" description="Proton donor" evidence="12">
    <location>
        <position position="25"/>
    </location>
</feature>
<keyword evidence="7" id="KW-0479">Metal-binding</keyword>
<dbReference type="GO" id="GO:0046872">
    <property type="term" value="F:metal ion binding"/>
    <property type="evidence" value="ECO:0007669"/>
    <property type="project" value="UniProtKB-KW"/>
</dbReference>
<dbReference type="PANTHER" id="PTHR43344">
    <property type="entry name" value="PHOSPHOSERINE PHOSPHATASE"/>
    <property type="match status" value="1"/>
</dbReference>
<comment type="caution">
    <text evidence="13">The sequence shown here is derived from an EMBL/GenBank/DDBJ whole genome shotgun (WGS) entry which is preliminary data.</text>
</comment>
<dbReference type="FunFam" id="3.40.50.1000:FF:000077">
    <property type="entry name" value="Phosphoserine phosphatase, chloroplastic"/>
    <property type="match status" value="1"/>
</dbReference>
<dbReference type="InterPro" id="IPR050582">
    <property type="entry name" value="HAD-like_SerB"/>
</dbReference>
<dbReference type="EC" id="3.1.3.3" evidence="4"/>
<evidence type="ECO:0000256" key="7">
    <source>
        <dbReference type="ARBA" id="ARBA00022723"/>
    </source>
</evidence>
<evidence type="ECO:0000256" key="5">
    <source>
        <dbReference type="ARBA" id="ARBA00015196"/>
    </source>
</evidence>
<dbReference type="Gene3D" id="3.40.50.1000">
    <property type="entry name" value="HAD superfamily/HAD-like"/>
    <property type="match status" value="1"/>
</dbReference>
<organism evidence="13 14">
    <name type="scientific">Batillaria attramentaria</name>
    <dbReference type="NCBI Taxonomy" id="370345"/>
    <lineage>
        <taxon>Eukaryota</taxon>
        <taxon>Metazoa</taxon>
        <taxon>Spiralia</taxon>
        <taxon>Lophotrochozoa</taxon>
        <taxon>Mollusca</taxon>
        <taxon>Gastropoda</taxon>
        <taxon>Caenogastropoda</taxon>
        <taxon>Sorbeoconcha</taxon>
        <taxon>Cerithioidea</taxon>
        <taxon>Batillariidae</taxon>
        <taxon>Batillaria</taxon>
    </lineage>
</organism>
<evidence type="ECO:0000256" key="9">
    <source>
        <dbReference type="ARBA" id="ARBA00022842"/>
    </source>
</evidence>
<dbReference type="Proteomes" id="UP001519460">
    <property type="component" value="Unassembled WGS sequence"/>
</dbReference>
<evidence type="ECO:0000256" key="10">
    <source>
        <dbReference type="ARBA" id="ARBA00023299"/>
    </source>
</evidence>
<evidence type="ECO:0000256" key="4">
    <source>
        <dbReference type="ARBA" id="ARBA00012640"/>
    </source>
</evidence>
<dbReference type="PANTHER" id="PTHR43344:SF2">
    <property type="entry name" value="PHOSPHOSERINE PHOSPHATASE"/>
    <property type="match status" value="1"/>
</dbReference>
<dbReference type="NCBIfam" id="TIGR01488">
    <property type="entry name" value="HAD-SF-IB"/>
    <property type="match status" value="1"/>
</dbReference>
<dbReference type="FunFam" id="1.10.150.210:FF:000003">
    <property type="entry name" value="Phosphoserine phosphatase SerB"/>
    <property type="match status" value="1"/>
</dbReference>
<dbReference type="GO" id="GO:0006564">
    <property type="term" value="P:L-serine biosynthetic process"/>
    <property type="evidence" value="ECO:0007669"/>
    <property type="project" value="UniProtKB-KW"/>
</dbReference>
<evidence type="ECO:0000256" key="6">
    <source>
        <dbReference type="ARBA" id="ARBA00022605"/>
    </source>
</evidence>
<name>A0ABD0L7N2_9CAEN</name>
<comment type="similarity">
    <text evidence="3">Belongs to the HAD-like hydrolase superfamily. SerB family.</text>
</comment>
<dbReference type="AlphaFoldDB" id="A0ABD0L7N2"/>
<comment type="pathway">
    <text evidence="2">Amino-acid biosynthesis; L-serine biosynthesis; L-serine from 3-phospho-D-glycerate: step 3/3.</text>
</comment>
<evidence type="ECO:0000313" key="13">
    <source>
        <dbReference type="EMBL" id="KAK7495488.1"/>
    </source>
</evidence>
<gene>
    <name evidence="13" type="ORF">BaRGS_00013186</name>
</gene>
<evidence type="ECO:0000256" key="11">
    <source>
        <dbReference type="ARBA" id="ARBA00031693"/>
    </source>
</evidence>
<dbReference type="InterPro" id="IPR023214">
    <property type="entry name" value="HAD_sf"/>
</dbReference>
<keyword evidence="9" id="KW-0460">Magnesium</keyword>
<dbReference type="EMBL" id="JACVVK020000074">
    <property type="protein sequence ID" value="KAK7495488.1"/>
    <property type="molecule type" value="Genomic_DNA"/>
</dbReference>
<evidence type="ECO:0000256" key="1">
    <source>
        <dbReference type="ARBA" id="ARBA00001946"/>
    </source>
</evidence>
<feature type="active site" description="Nucleophile" evidence="12">
    <location>
        <position position="23"/>
    </location>
</feature>
<evidence type="ECO:0000256" key="3">
    <source>
        <dbReference type="ARBA" id="ARBA00009184"/>
    </source>
</evidence>
<reference evidence="13 14" key="1">
    <citation type="journal article" date="2023" name="Sci. Data">
        <title>Genome assembly of the Korean intertidal mud-creeper Batillaria attramentaria.</title>
        <authorList>
            <person name="Patra A.K."/>
            <person name="Ho P.T."/>
            <person name="Jun S."/>
            <person name="Lee S.J."/>
            <person name="Kim Y."/>
            <person name="Won Y.J."/>
        </authorList>
    </citation>
    <scope>NUCLEOTIDE SEQUENCE [LARGE SCALE GENOMIC DNA]</scope>
    <source>
        <strain evidence="13">Wonlab-2016</strain>
    </source>
</reference>
<keyword evidence="6" id="KW-0028">Amino-acid biosynthesis</keyword>